<name>A0A346Y1I1_9ACTN</name>
<dbReference type="KEGG" id="euz:DVS28_a3655"/>
<sequence>MSSPIPPALTPGTTLRPEAFGRLELAVRRRLEGRLHGDYQGLLPGHGSEPGEARRYRPGDDVRRIDWAVTARTDHPHVRDTIADHELTTIGVIDLSGSLHFGTGRRQKRDVAVEVLGAFGFVTAHGANRFGALALHPAGEEWYAPAAGRHHVHSTLQRIARLPRATARSTGDATPVDLSRGLRRAGRLARRRGLVIVVSDFLGRAAEKDSTPPWAKSIRALTERHEVIAVDVVDPRELNLPDVGFITLADPESGRRRVVDTRDRSVRIRYAQAARQQRERIAAEIRRAGASHLSVRTDTDWLADVIRYVERRRRAPLPRSPR</sequence>
<dbReference type="InterPro" id="IPR036465">
    <property type="entry name" value="vWFA_dom_sf"/>
</dbReference>
<feature type="region of interest" description="Disordered" evidence="1">
    <location>
        <begin position="38"/>
        <end position="57"/>
    </location>
</feature>
<keyword evidence="4" id="KW-1185">Reference proteome</keyword>
<evidence type="ECO:0000313" key="4">
    <source>
        <dbReference type="Proteomes" id="UP000264006"/>
    </source>
</evidence>
<gene>
    <name evidence="3" type="ORF">DVS28_a3655</name>
</gene>
<feature type="domain" description="DUF58" evidence="2">
    <location>
        <begin position="52"/>
        <end position="279"/>
    </location>
</feature>
<dbReference type="Proteomes" id="UP000264006">
    <property type="component" value="Chromosome"/>
</dbReference>
<dbReference type="SUPFAM" id="SSF53300">
    <property type="entry name" value="vWA-like"/>
    <property type="match status" value="1"/>
</dbReference>
<dbReference type="InterPro" id="IPR002881">
    <property type="entry name" value="DUF58"/>
</dbReference>
<evidence type="ECO:0000256" key="1">
    <source>
        <dbReference type="SAM" id="MobiDB-lite"/>
    </source>
</evidence>
<organism evidence="3 4">
    <name type="scientific">Euzebya pacifica</name>
    <dbReference type="NCBI Taxonomy" id="1608957"/>
    <lineage>
        <taxon>Bacteria</taxon>
        <taxon>Bacillati</taxon>
        <taxon>Actinomycetota</taxon>
        <taxon>Nitriliruptoria</taxon>
        <taxon>Euzebyales</taxon>
    </lineage>
</organism>
<dbReference type="PANTHER" id="PTHR33608:SF6">
    <property type="entry name" value="BLL2464 PROTEIN"/>
    <property type="match status" value="1"/>
</dbReference>
<evidence type="ECO:0000259" key="2">
    <source>
        <dbReference type="Pfam" id="PF01882"/>
    </source>
</evidence>
<dbReference type="PANTHER" id="PTHR33608">
    <property type="entry name" value="BLL2464 PROTEIN"/>
    <property type="match status" value="1"/>
</dbReference>
<accession>A0A346Y1I1</accession>
<reference evidence="3 4" key="1">
    <citation type="submission" date="2018-09" db="EMBL/GenBank/DDBJ databases">
        <title>Complete genome sequence of Euzebya sp. DY32-46 isolated from seawater of Pacific Ocean.</title>
        <authorList>
            <person name="Xu L."/>
            <person name="Wu Y.-H."/>
            <person name="Xu X.-W."/>
        </authorList>
    </citation>
    <scope>NUCLEOTIDE SEQUENCE [LARGE SCALE GENOMIC DNA]</scope>
    <source>
        <strain evidence="3 4">DY32-46</strain>
    </source>
</reference>
<dbReference type="EMBL" id="CP031165">
    <property type="protein sequence ID" value="AXV08328.1"/>
    <property type="molecule type" value="Genomic_DNA"/>
</dbReference>
<protein>
    <recommendedName>
        <fullName evidence="2">DUF58 domain-containing protein</fullName>
    </recommendedName>
</protein>
<proteinExistence type="predicted"/>
<dbReference type="AlphaFoldDB" id="A0A346Y1I1"/>
<evidence type="ECO:0000313" key="3">
    <source>
        <dbReference type="EMBL" id="AXV08328.1"/>
    </source>
</evidence>
<dbReference type="Pfam" id="PF01882">
    <property type="entry name" value="DUF58"/>
    <property type="match status" value="1"/>
</dbReference>